<protein>
    <submittedName>
        <fullName evidence="2">C4-dicarboxylate ABC transporter substrate-binding protein</fullName>
    </submittedName>
</protein>
<dbReference type="Pfam" id="PF03401">
    <property type="entry name" value="TctC"/>
    <property type="match status" value="1"/>
</dbReference>
<gene>
    <name evidence="2" type="ORF">Arub01_53600</name>
</gene>
<accession>A0A9W6Q031</accession>
<name>A0A9W6Q031_9ACTN</name>
<dbReference type="Gene3D" id="3.40.190.150">
    <property type="entry name" value="Bordetella uptake gene, domain 1"/>
    <property type="match status" value="1"/>
</dbReference>
<dbReference type="EMBL" id="BSRZ01000020">
    <property type="protein sequence ID" value="GLW67117.1"/>
    <property type="molecule type" value="Genomic_DNA"/>
</dbReference>
<proteinExistence type="inferred from homology"/>
<dbReference type="AlphaFoldDB" id="A0A9W6Q031"/>
<dbReference type="PIRSF" id="PIRSF017082">
    <property type="entry name" value="YflP"/>
    <property type="match status" value="1"/>
</dbReference>
<dbReference type="InterPro" id="IPR042100">
    <property type="entry name" value="Bug_dom1"/>
</dbReference>
<evidence type="ECO:0000256" key="1">
    <source>
        <dbReference type="ARBA" id="ARBA00006987"/>
    </source>
</evidence>
<dbReference type="Proteomes" id="UP001165124">
    <property type="component" value="Unassembled WGS sequence"/>
</dbReference>
<evidence type="ECO:0000313" key="3">
    <source>
        <dbReference type="Proteomes" id="UP001165124"/>
    </source>
</evidence>
<dbReference type="PANTHER" id="PTHR42928:SF3">
    <property type="entry name" value="UPF0065 PROTEIN YFLP"/>
    <property type="match status" value="1"/>
</dbReference>
<comment type="similarity">
    <text evidence="1">Belongs to the UPF0065 (bug) family.</text>
</comment>
<evidence type="ECO:0000313" key="2">
    <source>
        <dbReference type="EMBL" id="GLW67117.1"/>
    </source>
</evidence>
<dbReference type="SUPFAM" id="SSF53850">
    <property type="entry name" value="Periplasmic binding protein-like II"/>
    <property type="match status" value="1"/>
</dbReference>
<dbReference type="CDD" id="cd07012">
    <property type="entry name" value="PBP2_Bug_TTT"/>
    <property type="match status" value="1"/>
</dbReference>
<reference evidence="2" key="1">
    <citation type="submission" date="2023-02" db="EMBL/GenBank/DDBJ databases">
        <title>Actinomadura rubrobrunea NBRC 14622.</title>
        <authorList>
            <person name="Ichikawa N."/>
            <person name="Sato H."/>
            <person name="Tonouchi N."/>
        </authorList>
    </citation>
    <scope>NUCLEOTIDE SEQUENCE</scope>
    <source>
        <strain evidence="2">NBRC 14622</strain>
    </source>
</reference>
<comment type="caution">
    <text evidence="2">The sequence shown here is derived from an EMBL/GenBank/DDBJ whole genome shotgun (WGS) entry which is preliminary data.</text>
</comment>
<dbReference type="InterPro" id="IPR005064">
    <property type="entry name" value="BUG"/>
</dbReference>
<organism evidence="2 3">
    <name type="scientific">Actinomadura rubrobrunea</name>
    <dbReference type="NCBI Taxonomy" id="115335"/>
    <lineage>
        <taxon>Bacteria</taxon>
        <taxon>Bacillati</taxon>
        <taxon>Actinomycetota</taxon>
        <taxon>Actinomycetes</taxon>
        <taxon>Streptosporangiales</taxon>
        <taxon>Thermomonosporaceae</taxon>
        <taxon>Actinomadura</taxon>
    </lineage>
</organism>
<dbReference type="Gene3D" id="3.40.190.10">
    <property type="entry name" value="Periplasmic binding protein-like II"/>
    <property type="match status" value="1"/>
</dbReference>
<keyword evidence="3" id="KW-1185">Reference proteome</keyword>
<sequence>MNPTFSLFTVRAVQVPSRTIIAPAGPRAEERGVMGTAAALVRALLAVVAALTPAAAAACGPWPGAGAPSRPELRIMVPNIPGGGYDTTARTVAKVLSDTGIASDVQVFNLPGAGGVVGLQRLVNERGNGALAMQMGLGVLGASSVAGGRVSVAQTTPIARLVAEPGAVVVPSDSPFRTIGELITAWKKDPARVRIGGGSSPGGPDHLMSMRLAEAVGIDPREVRYTSYDGGGGELLPVLLDGRLTFGASGFGELLGQIRAGQLRVLAVTSDRPAAPLGDVPTLKSQGIDLVFTNWRGIVAPPGISADERRTWIEALTAMRRTRQWRAELARHGWIDAFATGEEYATFLDDQSKAVARFLADLGTS</sequence>
<dbReference type="PANTHER" id="PTHR42928">
    <property type="entry name" value="TRICARBOXYLATE-BINDING PROTEIN"/>
    <property type="match status" value="1"/>
</dbReference>